<dbReference type="RefSeq" id="WP_310913366.1">
    <property type="nucleotide sequence ID" value="NZ_JAVLVT010000008.1"/>
</dbReference>
<evidence type="ECO:0000313" key="1">
    <source>
        <dbReference type="EMBL" id="MDS1271808.1"/>
    </source>
</evidence>
<dbReference type="Proteomes" id="UP001250214">
    <property type="component" value="Unassembled WGS sequence"/>
</dbReference>
<proteinExistence type="predicted"/>
<name>A0ABU2H924_9ACTN</name>
<dbReference type="Gene3D" id="3.20.20.150">
    <property type="entry name" value="Divalent-metal-dependent TIM barrel enzymes"/>
    <property type="match status" value="1"/>
</dbReference>
<sequence>MPESSPIGLYSISVRGLDVEELLEWAFENAIPFLHLRGGPRGFDLAHCSADQLERWRQKALRSVPITGITADVDLAELVDGDEPTRRGACDRVHRLSAAADRLEAHWVRLLARVPFARFPEFQCQSVLPAPAVPLLVELHHPRWLHPDAFAALEALMRQHRHVRVLADTAQLGAALTQGGNRDVAAAVLEWSTVLHLSDDGAGLVAPPAREEIAALAAHRMACGQAMEVALEWTGPDRTPQACLEHYRSALAWWVRIRHQPGRT</sequence>
<evidence type="ECO:0000313" key="2">
    <source>
        <dbReference type="Proteomes" id="UP001250214"/>
    </source>
</evidence>
<protein>
    <submittedName>
        <fullName evidence="1">Uncharacterized protein</fullName>
    </submittedName>
</protein>
<reference evidence="2" key="1">
    <citation type="submission" date="2023-07" db="EMBL/GenBank/DDBJ databases">
        <title>Novel species in the genus Lipingzhangella isolated from Sambhar Salt Lake.</title>
        <authorList>
            <person name="Jiya N."/>
            <person name="Kajale S."/>
            <person name="Sharma A."/>
        </authorList>
    </citation>
    <scope>NUCLEOTIDE SEQUENCE [LARGE SCALE GENOMIC DNA]</scope>
    <source>
        <strain evidence="2">LS1_29</strain>
    </source>
</reference>
<comment type="caution">
    <text evidence="1">The sequence shown here is derived from an EMBL/GenBank/DDBJ whole genome shotgun (WGS) entry which is preliminary data.</text>
</comment>
<organism evidence="1 2">
    <name type="scientific">Lipingzhangella rawalii</name>
    <dbReference type="NCBI Taxonomy" id="2055835"/>
    <lineage>
        <taxon>Bacteria</taxon>
        <taxon>Bacillati</taxon>
        <taxon>Actinomycetota</taxon>
        <taxon>Actinomycetes</taxon>
        <taxon>Streptosporangiales</taxon>
        <taxon>Nocardiopsidaceae</taxon>
        <taxon>Lipingzhangella</taxon>
    </lineage>
</organism>
<dbReference type="EMBL" id="JAVLVT010000008">
    <property type="protein sequence ID" value="MDS1271808.1"/>
    <property type="molecule type" value="Genomic_DNA"/>
</dbReference>
<dbReference type="InterPro" id="IPR036520">
    <property type="entry name" value="UPF0759_sf"/>
</dbReference>
<gene>
    <name evidence="1" type="ORF">RIF23_16060</name>
</gene>
<dbReference type="SUPFAM" id="SSF117396">
    <property type="entry name" value="TM1631-like"/>
    <property type="match status" value="1"/>
</dbReference>
<accession>A0ABU2H924</accession>
<keyword evidence="2" id="KW-1185">Reference proteome</keyword>